<protein>
    <submittedName>
        <fullName evidence="1">Type IV secretion system, VirB6 family domain protein</fullName>
    </submittedName>
</protein>
<dbReference type="Proteomes" id="UP000033441">
    <property type="component" value="Unassembled WGS sequence"/>
</dbReference>
<organism evidence="1 2">
    <name type="scientific">Anaplasma phagocytophilum str. ApMUC09</name>
    <dbReference type="NCBI Taxonomy" id="1359152"/>
    <lineage>
        <taxon>Bacteria</taxon>
        <taxon>Pseudomonadati</taxon>
        <taxon>Pseudomonadota</taxon>
        <taxon>Alphaproteobacteria</taxon>
        <taxon>Rickettsiales</taxon>
        <taxon>Anaplasmataceae</taxon>
        <taxon>Anaplasma</taxon>
        <taxon>phagocytophilum group</taxon>
    </lineage>
</organism>
<evidence type="ECO:0000313" key="1">
    <source>
        <dbReference type="EMBL" id="KJV63878.1"/>
    </source>
</evidence>
<proteinExistence type="predicted"/>
<name>A0A0F3N712_ANAPH</name>
<dbReference type="EMBL" id="LANV01000001">
    <property type="protein sequence ID" value="KJV63878.1"/>
    <property type="molecule type" value="Genomic_DNA"/>
</dbReference>
<comment type="caution">
    <text evidence="1">The sequence shown here is derived from an EMBL/GenBank/DDBJ whole genome shotgun (WGS) entry which is preliminary data.</text>
</comment>
<evidence type="ECO:0000313" key="2">
    <source>
        <dbReference type="Proteomes" id="UP000033441"/>
    </source>
</evidence>
<dbReference type="PATRIC" id="fig|1359152.3.peg.1748"/>
<gene>
    <name evidence="1" type="ORF">APHMUC_1673</name>
</gene>
<dbReference type="AlphaFoldDB" id="A0A0F3N712"/>
<reference evidence="1 2" key="1">
    <citation type="submission" date="2015-02" db="EMBL/GenBank/DDBJ databases">
        <title>Genome Sequencing of Rickettsiales.</title>
        <authorList>
            <person name="Daugherty S.C."/>
            <person name="Su Q."/>
            <person name="Abolude K."/>
            <person name="Beier-Sexton M."/>
            <person name="Carlyon J.A."/>
            <person name="Carter R."/>
            <person name="Day N.P."/>
            <person name="Dumler S.J."/>
            <person name="Dyachenko V."/>
            <person name="Godinez A."/>
            <person name="Kurtti T.J."/>
            <person name="Lichay M."/>
            <person name="Mullins K.E."/>
            <person name="Ott S."/>
            <person name="Pappas-Brown V."/>
            <person name="Paris D.H."/>
            <person name="Patel P."/>
            <person name="Richards A.L."/>
            <person name="Sadzewicz L."/>
            <person name="Sears K."/>
            <person name="Seidman D."/>
            <person name="Sengamalay N."/>
            <person name="Stenos J."/>
            <person name="Tallon L.J."/>
            <person name="Vincent G."/>
            <person name="Fraser C.M."/>
            <person name="Munderloh U."/>
            <person name="Dunning-Hotopp J.C."/>
        </authorList>
    </citation>
    <scope>NUCLEOTIDE SEQUENCE [LARGE SCALE GENOMIC DNA]</scope>
    <source>
        <strain evidence="1 2">ApMUC09</strain>
    </source>
</reference>
<accession>A0A0F3N712</accession>
<sequence>MLLVKKEIYTLVSMIMAMDTKTMLGILKSIQKLLRYLQGYSDILYHGLKVR</sequence>